<feature type="compositionally biased region" description="Basic and acidic residues" evidence="8">
    <location>
        <begin position="50"/>
        <end position="72"/>
    </location>
</feature>
<dbReference type="InterPro" id="IPR001605">
    <property type="entry name" value="PH_dom-spectrin-type"/>
</dbReference>
<evidence type="ECO:0000256" key="3">
    <source>
        <dbReference type="ARBA" id="ARBA00022467"/>
    </source>
</evidence>
<evidence type="ECO:0000256" key="8">
    <source>
        <dbReference type="SAM" id="MobiDB-lite"/>
    </source>
</evidence>
<keyword evidence="3" id="KW-0117">Actin capping</keyword>
<evidence type="ECO:0000313" key="11">
    <source>
        <dbReference type="Proteomes" id="UP001458880"/>
    </source>
</evidence>
<dbReference type="GO" id="GO:0005543">
    <property type="term" value="F:phospholipid binding"/>
    <property type="evidence" value="ECO:0007669"/>
    <property type="project" value="InterPro"/>
</dbReference>
<keyword evidence="11" id="KW-1185">Reference proteome</keyword>
<evidence type="ECO:0000256" key="1">
    <source>
        <dbReference type="ARBA" id="ARBA00004245"/>
    </source>
</evidence>
<evidence type="ECO:0000256" key="7">
    <source>
        <dbReference type="ARBA" id="ARBA00023212"/>
    </source>
</evidence>
<feature type="domain" description="PH" evidence="9">
    <location>
        <begin position="135"/>
        <end position="247"/>
    </location>
</feature>
<dbReference type="PROSITE" id="PS50003">
    <property type="entry name" value="PH_DOMAIN"/>
    <property type="match status" value="1"/>
</dbReference>
<reference evidence="10 11" key="1">
    <citation type="journal article" date="2024" name="BMC Genomics">
        <title>De novo assembly and annotation of Popillia japonica's genome with initial clues to its potential as an invasive pest.</title>
        <authorList>
            <person name="Cucini C."/>
            <person name="Boschi S."/>
            <person name="Funari R."/>
            <person name="Cardaioli E."/>
            <person name="Iannotti N."/>
            <person name="Marturano G."/>
            <person name="Paoli F."/>
            <person name="Bruttini M."/>
            <person name="Carapelli A."/>
            <person name="Frati F."/>
            <person name="Nardi F."/>
        </authorList>
    </citation>
    <scope>NUCLEOTIDE SEQUENCE [LARGE SCALE GENOMIC DNA]</scope>
    <source>
        <strain evidence="10">DMR45628</strain>
    </source>
</reference>
<dbReference type="Pfam" id="PF15410">
    <property type="entry name" value="PH_9"/>
    <property type="match status" value="1"/>
</dbReference>
<comment type="similarity">
    <text evidence="2">Belongs to the spectrin family.</text>
</comment>
<dbReference type="GO" id="GO:0003779">
    <property type="term" value="F:actin binding"/>
    <property type="evidence" value="ECO:0007669"/>
    <property type="project" value="UniProtKB-KW"/>
</dbReference>
<keyword evidence="5" id="KW-0677">Repeat</keyword>
<keyword evidence="7" id="KW-0206">Cytoskeleton</keyword>
<evidence type="ECO:0000259" key="9">
    <source>
        <dbReference type="PROSITE" id="PS50003"/>
    </source>
</evidence>
<dbReference type="InterPro" id="IPR041681">
    <property type="entry name" value="PH_9"/>
</dbReference>
<name>A0AAW1L760_POPJA</name>
<dbReference type="EMBL" id="JASPKY010000156">
    <property type="protein sequence ID" value="KAK9729915.1"/>
    <property type="molecule type" value="Genomic_DNA"/>
</dbReference>
<keyword evidence="4" id="KW-0963">Cytoplasm</keyword>
<dbReference type="Proteomes" id="UP001458880">
    <property type="component" value="Unassembled WGS sequence"/>
</dbReference>
<evidence type="ECO:0000256" key="2">
    <source>
        <dbReference type="ARBA" id="ARBA00006826"/>
    </source>
</evidence>
<dbReference type="SUPFAM" id="SSF50729">
    <property type="entry name" value="PH domain-like"/>
    <property type="match status" value="1"/>
</dbReference>
<dbReference type="GO" id="GO:0005856">
    <property type="term" value="C:cytoskeleton"/>
    <property type="evidence" value="ECO:0007669"/>
    <property type="project" value="UniProtKB-SubCell"/>
</dbReference>
<organism evidence="10 11">
    <name type="scientific">Popillia japonica</name>
    <name type="common">Japanese beetle</name>
    <dbReference type="NCBI Taxonomy" id="7064"/>
    <lineage>
        <taxon>Eukaryota</taxon>
        <taxon>Metazoa</taxon>
        <taxon>Ecdysozoa</taxon>
        <taxon>Arthropoda</taxon>
        <taxon>Hexapoda</taxon>
        <taxon>Insecta</taxon>
        <taxon>Pterygota</taxon>
        <taxon>Neoptera</taxon>
        <taxon>Endopterygota</taxon>
        <taxon>Coleoptera</taxon>
        <taxon>Polyphaga</taxon>
        <taxon>Scarabaeiformia</taxon>
        <taxon>Scarabaeidae</taxon>
        <taxon>Rutelinae</taxon>
        <taxon>Popillia</taxon>
    </lineage>
</organism>
<dbReference type="PRINTS" id="PR00683">
    <property type="entry name" value="SPECTRINPH"/>
</dbReference>
<sequence length="279" mass="31146">MSTELGHSIDDVENLIKKHEAFEKSAAAQEERFSALERLTTFELRELKRRQEAAEAEERAKREAEEAERKAALEAAQAAAAEADRPDAPSPTEEEKPATEPAIVEEPKPTVVATPVQSPVQIKAHTKQVSPTDEEPALEGLLTRKHEWESTTLKSTNRSWIAMYCVLKGTQLHFYKDAKSAKAQPEQTLKGEQPLNLLGASATVANDYKKRKHVFRLKLESGAEFLFQAHDDGEMNNWVARITDIQDAKSAGPSRSQTLPASGQKDDQKRKSFFTLKKN</sequence>
<gene>
    <name evidence="10" type="ORF">QE152_g15687</name>
</gene>
<dbReference type="InterPro" id="IPR001849">
    <property type="entry name" value="PH_domain"/>
</dbReference>
<keyword evidence="6" id="KW-0009">Actin-binding</keyword>
<dbReference type="SUPFAM" id="SSF46966">
    <property type="entry name" value="Spectrin repeat"/>
    <property type="match status" value="1"/>
</dbReference>
<dbReference type="PANTHER" id="PTHR37283:SF1">
    <property type="entry name" value="PH DOMAIN-CONTAINING PROTEIN YHR131C"/>
    <property type="match status" value="1"/>
</dbReference>
<dbReference type="GO" id="GO:0016020">
    <property type="term" value="C:membrane"/>
    <property type="evidence" value="ECO:0007669"/>
    <property type="project" value="UniProtKB-ARBA"/>
</dbReference>
<dbReference type="CDD" id="cd10571">
    <property type="entry name" value="PH_beta_spectrin"/>
    <property type="match status" value="1"/>
</dbReference>
<dbReference type="GO" id="GO:0051693">
    <property type="term" value="P:actin filament capping"/>
    <property type="evidence" value="ECO:0007669"/>
    <property type="project" value="UniProtKB-KW"/>
</dbReference>
<dbReference type="FunFam" id="1.20.58.60:FF:000011">
    <property type="entry name" value="Spectrin beta chain"/>
    <property type="match status" value="1"/>
</dbReference>
<dbReference type="GO" id="GO:0005737">
    <property type="term" value="C:cytoplasm"/>
    <property type="evidence" value="ECO:0007669"/>
    <property type="project" value="UniProtKB-ARBA"/>
</dbReference>
<evidence type="ECO:0000256" key="4">
    <source>
        <dbReference type="ARBA" id="ARBA00022490"/>
    </source>
</evidence>
<feature type="compositionally biased region" description="Basic and acidic residues" evidence="8">
    <location>
        <begin position="82"/>
        <end position="98"/>
    </location>
</feature>
<dbReference type="Gene3D" id="1.20.58.60">
    <property type="match status" value="1"/>
</dbReference>
<dbReference type="FunFam" id="2.30.29.30:FF:000024">
    <property type="entry name" value="Spectrin beta chain"/>
    <property type="match status" value="1"/>
</dbReference>
<evidence type="ECO:0000256" key="5">
    <source>
        <dbReference type="ARBA" id="ARBA00022737"/>
    </source>
</evidence>
<accession>A0AAW1L760</accession>
<proteinExistence type="inferred from homology"/>
<dbReference type="Gene3D" id="2.30.29.30">
    <property type="entry name" value="Pleckstrin-homology domain (PH domain)/Phosphotyrosine-binding domain (PTB)"/>
    <property type="match status" value="1"/>
</dbReference>
<evidence type="ECO:0000313" key="10">
    <source>
        <dbReference type="EMBL" id="KAK9729915.1"/>
    </source>
</evidence>
<feature type="region of interest" description="Disordered" evidence="8">
    <location>
        <begin position="246"/>
        <end position="279"/>
    </location>
</feature>
<comment type="caution">
    <text evidence="10">The sequence shown here is derived from an EMBL/GenBank/DDBJ whole genome shotgun (WGS) entry which is preliminary data.</text>
</comment>
<dbReference type="SMART" id="SM00233">
    <property type="entry name" value="PH"/>
    <property type="match status" value="1"/>
</dbReference>
<dbReference type="InterPro" id="IPR011993">
    <property type="entry name" value="PH-like_dom_sf"/>
</dbReference>
<evidence type="ECO:0000256" key="6">
    <source>
        <dbReference type="ARBA" id="ARBA00023203"/>
    </source>
</evidence>
<protein>
    <submittedName>
        <fullName evidence="10">Pleckstrin homology domain</fullName>
    </submittedName>
</protein>
<dbReference type="PANTHER" id="PTHR37283">
    <property type="entry name" value="PH DOMAIN-CONTAINING PROTEIN YHR131C"/>
    <property type="match status" value="1"/>
</dbReference>
<dbReference type="AlphaFoldDB" id="A0AAW1L760"/>
<feature type="region of interest" description="Disordered" evidence="8">
    <location>
        <begin position="50"/>
        <end position="110"/>
    </location>
</feature>
<comment type="subcellular location">
    <subcellularLocation>
        <location evidence="1">Cytoplasm</location>
        <location evidence="1">Cytoskeleton</location>
    </subcellularLocation>
</comment>